<evidence type="ECO:0000256" key="2">
    <source>
        <dbReference type="SAM" id="SignalP"/>
    </source>
</evidence>
<name>A0ABR4DXE5_9PEZI</name>
<evidence type="ECO:0000313" key="4">
    <source>
        <dbReference type="Proteomes" id="UP001600888"/>
    </source>
</evidence>
<keyword evidence="4" id="KW-1185">Reference proteome</keyword>
<feature type="compositionally biased region" description="Low complexity" evidence="1">
    <location>
        <begin position="50"/>
        <end position="74"/>
    </location>
</feature>
<evidence type="ECO:0000313" key="3">
    <source>
        <dbReference type="EMBL" id="KAL2274840.1"/>
    </source>
</evidence>
<accession>A0ABR4DXE5</accession>
<feature type="region of interest" description="Disordered" evidence="1">
    <location>
        <begin position="50"/>
        <end position="80"/>
    </location>
</feature>
<sequence>MQVSKNLGLLTLTVLFALGQAAPQQINGGNNNDDGETSAVDAFFDSFKQGGSDAGAQSEGDAAAAASGATQAGDDVTKGFSAETQAEVDSGELTCQLNSNKQVVCSDISGASNIIP</sequence>
<keyword evidence="2" id="KW-0732">Signal</keyword>
<feature type="chain" id="PRO_5045483992" evidence="2">
    <location>
        <begin position="22"/>
        <end position="116"/>
    </location>
</feature>
<gene>
    <name evidence="3" type="ORF">FJTKL_02672</name>
</gene>
<evidence type="ECO:0000256" key="1">
    <source>
        <dbReference type="SAM" id="MobiDB-lite"/>
    </source>
</evidence>
<reference evidence="3 4" key="1">
    <citation type="submission" date="2024-03" db="EMBL/GenBank/DDBJ databases">
        <title>A high-quality draft genome sequence of Diaporthe vaccinii, a causative agent of upright dieback and viscid rot disease in cranberry plants.</title>
        <authorList>
            <person name="Sarrasin M."/>
            <person name="Lang B.F."/>
            <person name="Burger G."/>
        </authorList>
    </citation>
    <scope>NUCLEOTIDE SEQUENCE [LARGE SCALE GENOMIC DNA]</scope>
    <source>
        <strain evidence="3 4">IS7</strain>
    </source>
</reference>
<protein>
    <submittedName>
        <fullName evidence="3">Uncharacterized protein</fullName>
    </submittedName>
</protein>
<comment type="caution">
    <text evidence="3">The sequence shown here is derived from an EMBL/GenBank/DDBJ whole genome shotgun (WGS) entry which is preliminary data.</text>
</comment>
<feature type="signal peptide" evidence="2">
    <location>
        <begin position="1"/>
        <end position="21"/>
    </location>
</feature>
<dbReference type="Proteomes" id="UP001600888">
    <property type="component" value="Unassembled WGS sequence"/>
</dbReference>
<organism evidence="3 4">
    <name type="scientific">Diaporthe vaccinii</name>
    <dbReference type="NCBI Taxonomy" id="105482"/>
    <lineage>
        <taxon>Eukaryota</taxon>
        <taxon>Fungi</taxon>
        <taxon>Dikarya</taxon>
        <taxon>Ascomycota</taxon>
        <taxon>Pezizomycotina</taxon>
        <taxon>Sordariomycetes</taxon>
        <taxon>Sordariomycetidae</taxon>
        <taxon>Diaporthales</taxon>
        <taxon>Diaporthaceae</taxon>
        <taxon>Diaporthe</taxon>
        <taxon>Diaporthe eres species complex</taxon>
    </lineage>
</organism>
<dbReference type="EMBL" id="JBAWTH010000147">
    <property type="protein sequence ID" value="KAL2274840.1"/>
    <property type="molecule type" value="Genomic_DNA"/>
</dbReference>
<proteinExistence type="predicted"/>